<evidence type="ECO:0008006" key="4">
    <source>
        <dbReference type="Google" id="ProtNLM"/>
    </source>
</evidence>
<feature type="compositionally biased region" description="Polar residues" evidence="1">
    <location>
        <begin position="83"/>
        <end position="106"/>
    </location>
</feature>
<keyword evidence="3" id="KW-1185">Reference proteome</keyword>
<organism evidence="2 3">
    <name type="scientific">Nicotiana attenuata</name>
    <name type="common">Coyote tobacco</name>
    <dbReference type="NCBI Taxonomy" id="49451"/>
    <lineage>
        <taxon>Eukaryota</taxon>
        <taxon>Viridiplantae</taxon>
        <taxon>Streptophyta</taxon>
        <taxon>Embryophyta</taxon>
        <taxon>Tracheophyta</taxon>
        <taxon>Spermatophyta</taxon>
        <taxon>Magnoliopsida</taxon>
        <taxon>eudicotyledons</taxon>
        <taxon>Gunneridae</taxon>
        <taxon>Pentapetalae</taxon>
        <taxon>asterids</taxon>
        <taxon>lamiids</taxon>
        <taxon>Solanales</taxon>
        <taxon>Solanaceae</taxon>
        <taxon>Nicotianoideae</taxon>
        <taxon>Nicotianeae</taxon>
        <taxon>Nicotiana</taxon>
    </lineage>
</organism>
<gene>
    <name evidence="2" type="ORF">A4A49_19935</name>
</gene>
<dbReference type="InterPro" id="IPR036691">
    <property type="entry name" value="Endo/exonu/phosph_ase_sf"/>
</dbReference>
<accession>A0A1J6I7S8</accession>
<dbReference type="PANTHER" id="PTHR33710">
    <property type="entry name" value="BNAC02G09200D PROTEIN"/>
    <property type="match status" value="1"/>
</dbReference>
<name>A0A1J6I7S8_NICAT</name>
<dbReference type="Gramene" id="OIT01093">
    <property type="protein sequence ID" value="OIT01093"/>
    <property type="gene ID" value="A4A49_19935"/>
</dbReference>
<dbReference type="Gene3D" id="3.60.10.10">
    <property type="entry name" value="Endonuclease/exonuclease/phosphatase"/>
    <property type="match status" value="1"/>
</dbReference>
<dbReference type="Proteomes" id="UP000187609">
    <property type="component" value="Unassembled WGS sequence"/>
</dbReference>
<dbReference type="AlphaFoldDB" id="A0A1J6I7S8"/>
<reference evidence="2" key="1">
    <citation type="submission" date="2016-11" db="EMBL/GenBank/DDBJ databases">
        <title>The genome of Nicotiana attenuata.</title>
        <authorList>
            <person name="Xu S."/>
            <person name="Brockmoeller T."/>
            <person name="Gaquerel E."/>
            <person name="Navarro A."/>
            <person name="Kuhl H."/>
            <person name="Gase K."/>
            <person name="Ling Z."/>
            <person name="Zhou W."/>
            <person name="Kreitzer C."/>
            <person name="Stanke M."/>
            <person name="Tang H."/>
            <person name="Lyons E."/>
            <person name="Pandey P."/>
            <person name="Pandey S.P."/>
            <person name="Timmermann B."/>
            <person name="Baldwin I.T."/>
        </authorList>
    </citation>
    <scope>NUCLEOTIDE SEQUENCE [LARGE SCALE GENOMIC DNA]</scope>
    <source>
        <strain evidence="2">UT</strain>
    </source>
</reference>
<comment type="caution">
    <text evidence="2">The sequence shown here is derived from an EMBL/GenBank/DDBJ whole genome shotgun (WGS) entry which is preliminary data.</text>
</comment>
<evidence type="ECO:0000313" key="2">
    <source>
        <dbReference type="EMBL" id="OIT01093.1"/>
    </source>
</evidence>
<sequence length="238" mass="26456">MTNAHNDQTGILPTSQSPTVVVNSGSVAQNIVSQSPNPYDVINVDEVEGGKGECQGKPVEKHVGVPKGVGVPHVLHECAKAQLTDQRNDQPTPATTFSNANEQRSPVESDECTEVFWDKDFTAKVLDHDEQQLSLEMRHVVDDNTFYVTVIYAKCKLAMRRPLWDILRHKSTNYTYPWCVIGDFNVIASVKEKIGGLPYQMSKSLDFLSMMEECGLVDLGYYGPKYTWSNGRGPCSIV</sequence>
<feature type="region of interest" description="Disordered" evidence="1">
    <location>
        <begin position="83"/>
        <end position="109"/>
    </location>
</feature>
<evidence type="ECO:0000256" key="1">
    <source>
        <dbReference type="SAM" id="MobiDB-lite"/>
    </source>
</evidence>
<dbReference type="PANTHER" id="PTHR33710:SF54">
    <property type="entry name" value="NON-LTR RETROELEMENT REVERSE TRANSCRIPTASE"/>
    <property type="match status" value="1"/>
</dbReference>
<evidence type="ECO:0000313" key="3">
    <source>
        <dbReference type="Proteomes" id="UP000187609"/>
    </source>
</evidence>
<dbReference type="EMBL" id="MJEQ01037189">
    <property type="protein sequence ID" value="OIT01093.1"/>
    <property type="molecule type" value="Genomic_DNA"/>
</dbReference>
<dbReference type="SUPFAM" id="SSF56219">
    <property type="entry name" value="DNase I-like"/>
    <property type="match status" value="1"/>
</dbReference>
<proteinExistence type="predicted"/>
<protein>
    <recommendedName>
        <fullName evidence="4">Endonuclease/exonuclease/phosphatase domain-containing protein</fullName>
    </recommendedName>
</protein>